<dbReference type="AlphaFoldDB" id="A0A382X3J9"/>
<protein>
    <recommendedName>
        <fullName evidence="1">Tetrapyrrole biosynthesis glutamyl-tRNA reductase dimerisation domain-containing protein</fullName>
    </recommendedName>
</protein>
<sequence length="100" mass="11593">EIIRVQNLNFIVWLNNIPNEEVIKNYRRQANLLKDELLQIAIRKLESGSSPDLVVEELADKLTNKLLHKTFQNIKNSKNIQLDSSNISSETKKKYTDISN</sequence>
<dbReference type="GO" id="GO:0033014">
    <property type="term" value="P:tetrapyrrole biosynthetic process"/>
    <property type="evidence" value="ECO:0007669"/>
    <property type="project" value="InterPro"/>
</dbReference>
<dbReference type="SUPFAM" id="SSF69075">
    <property type="entry name" value="Glutamyl tRNA-reductase dimerization domain"/>
    <property type="match status" value="1"/>
</dbReference>
<feature type="non-terminal residue" evidence="2">
    <location>
        <position position="1"/>
    </location>
</feature>
<name>A0A382X3J9_9ZZZZ</name>
<evidence type="ECO:0000259" key="1">
    <source>
        <dbReference type="Pfam" id="PF00745"/>
    </source>
</evidence>
<dbReference type="InterPro" id="IPR036453">
    <property type="entry name" value="GluRdtase_dimer_dom_sf"/>
</dbReference>
<dbReference type="Pfam" id="PF00745">
    <property type="entry name" value="GlutR_dimer"/>
    <property type="match status" value="1"/>
</dbReference>
<proteinExistence type="predicted"/>
<accession>A0A382X3J9</accession>
<evidence type="ECO:0000313" key="2">
    <source>
        <dbReference type="EMBL" id="SVD65776.1"/>
    </source>
</evidence>
<organism evidence="2">
    <name type="scientific">marine metagenome</name>
    <dbReference type="NCBI Taxonomy" id="408172"/>
    <lineage>
        <taxon>unclassified sequences</taxon>
        <taxon>metagenomes</taxon>
        <taxon>ecological metagenomes</taxon>
    </lineage>
</organism>
<dbReference type="GO" id="GO:0050661">
    <property type="term" value="F:NADP binding"/>
    <property type="evidence" value="ECO:0007669"/>
    <property type="project" value="InterPro"/>
</dbReference>
<feature type="domain" description="Tetrapyrrole biosynthesis glutamyl-tRNA reductase dimerisation" evidence="1">
    <location>
        <begin position="1"/>
        <end position="78"/>
    </location>
</feature>
<dbReference type="InterPro" id="IPR015896">
    <property type="entry name" value="4pyrrol_synth_GluRdtase_dimer"/>
</dbReference>
<dbReference type="GO" id="GO:0008883">
    <property type="term" value="F:glutamyl-tRNA reductase activity"/>
    <property type="evidence" value="ECO:0007669"/>
    <property type="project" value="InterPro"/>
</dbReference>
<reference evidence="2" key="1">
    <citation type="submission" date="2018-05" db="EMBL/GenBank/DDBJ databases">
        <authorList>
            <person name="Lanie J.A."/>
            <person name="Ng W.-L."/>
            <person name="Kazmierczak K.M."/>
            <person name="Andrzejewski T.M."/>
            <person name="Davidsen T.M."/>
            <person name="Wayne K.J."/>
            <person name="Tettelin H."/>
            <person name="Glass J.I."/>
            <person name="Rusch D."/>
            <person name="Podicherti R."/>
            <person name="Tsui H.-C.T."/>
            <person name="Winkler M.E."/>
        </authorList>
    </citation>
    <scope>NUCLEOTIDE SEQUENCE</scope>
</reference>
<dbReference type="EMBL" id="UINC01164761">
    <property type="protein sequence ID" value="SVD65776.1"/>
    <property type="molecule type" value="Genomic_DNA"/>
</dbReference>
<gene>
    <name evidence="2" type="ORF">METZ01_LOCUS418630</name>
</gene>